<dbReference type="GO" id="GO:0008270">
    <property type="term" value="F:zinc ion binding"/>
    <property type="evidence" value="ECO:0007669"/>
    <property type="project" value="UniProtKB-KW"/>
</dbReference>
<dbReference type="SUPFAM" id="SSF57667">
    <property type="entry name" value="beta-beta-alpha zinc fingers"/>
    <property type="match status" value="1"/>
</dbReference>
<dbReference type="SMART" id="SM00355">
    <property type="entry name" value="ZnF_C2H2"/>
    <property type="match status" value="2"/>
</dbReference>
<keyword evidence="9" id="KW-0539">Nucleus</keyword>
<gene>
    <name evidence="12" type="ORF">LOAG_19270</name>
</gene>
<dbReference type="PROSITE" id="PS00028">
    <property type="entry name" value="ZINC_FINGER_C2H2_1"/>
    <property type="match status" value="2"/>
</dbReference>
<keyword evidence="5" id="KW-0862">Zinc</keyword>
<dbReference type="FunFam" id="3.30.160.60:FF:001450">
    <property type="entry name" value="zinc finger protein 774"/>
    <property type="match status" value="1"/>
</dbReference>
<protein>
    <recommendedName>
        <fullName evidence="11">C2H2-type domain-containing protein</fullName>
    </recommendedName>
</protein>
<evidence type="ECO:0000256" key="3">
    <source>
        <dbReference type="ARBA" id="ARBA00022737"/>
    </source>
</evidence>
<evidence type="ECO:0000256" key="10">
    <source>
        <dbReference type="PROSITE-ProRule" id="PRU00042"/>
    </source>
</evidence>
<dbReference type="InterPro" id="IPR013087">
    <property type="entry name" value="Znf_C2H2_type"/>
</dbReference>
<dbReference type="PROSITE" id="PS50157">
    <property type="entry name" value="ZINC_FINGER_C2H2_2"/>
    <property type="match status" value="2"/>
</dbReference>
<keyword evidence="4 10" id="KW-0863">Zinc-finger</keyword>
<evidence type="ECO:0000256" key="7">
    <source>
        <dbReference type="ARBA" id="ARBA00023125"/>
    </source>
</evidence>
<proteinExistence type="predicted"/>
<dbReference type="RefSeq" id="XP_020304270.1">
    <property type="nucleotide sequence ID" value="XM_020451922.1"/>
</dbReference>
<dbReference type="OrthoDB" id="10068874at2759"/>
<dbReference type="GO" id="GO:0000981">
    <property type="term" value="F:DNA-binding transcription factor activity, RNA polymerase II-specific"/>
    <property type="evidence" value="ECO:0007669"/>
    <property type="project" value="TreeGrafter"/>
</dbReference>
<dbReference type="GO" id="GO:0005634">
    <property type="term" value="C:nucleus"/>
    <property type="evidence" value="ECO:0007669"/>
    <property type="project" value="UniProtKB-SubCell"/>
</dbReference>
<evidence type="ECO:0000256" key="2">
    <source>
        <dbReference type="ARBA" id="ARBA00022723"/>
    </source>
</evidence>
<feature type="domain" description="C2H2-type" evidence="11">
    <location>
        <begin position="90"/>
        <end position="117"/>
    </location>
</feature>
<dbReference type="EMBL" id="JH716361">
    <property type="protein sequence ID" value="EJD73308.1"/>
    <property type="molecule type" value="Genomic_DNA"/>
</dbReference>
<feature type="non-terminal residue" evidence="12">
    <location>
        <position position="1"/>
    </location>
</feature>
<reference evidence="12" key="1">
    <citation type="submission" date="2012-04" db="EMBL/GenBank/DDBJ databases">
        <title>The Genome Sequence of Loa loa.</title>
        <authorList>
            <consortium name="The Broad Institute Genome Sequencing Platform"/>
            <consortium name="Broad Institute Genome Sequencing Center for Infectious Disease"/>
            <person name="Nutman T.B."/>
            <person name="Fink D.L."/>
            <person name="Russ C."/>
            <person name="Young S."/>
            <person name="Zeng Q."/>
            <person name="Gargeya S."/>
            <person name="Alvarado L."/>
            <person name="Berlin A."/>
            <person name="Chapman S.B."/>
            <person name="Chen Z."/>
            <person name="Freedman E."/>
            <person name="Gellesch M."/>
            <person name="Goldberg J."/>
            <person name="Griggs A."/>
            <person name="Gujja S."/>
            <person name="Heilman E.R."/>
            <person name="Heiman D."/>
            <person name="Howarth C."/>
            <person name="Mehta T."/>
            <person name="Neiman D."/>
            <person name="Pearson M."/>
            <person name="Roberts A."/>
            <person name="Saif S."/>
            <person name="Shea T."/>
            <person name="Shenoy N."/>
            <person name="Sisk P."/>
            <person name="Stolte C."/>
            <person name="Sykes S."/>
            <person name="White J."/>
            <person name="Yandava C."/>
            <person name="Haas B."/>
            <person name="Henn M.R."/>
            <person name="Nusbaum C."/>
            <person name="Birren B."/>
        </authorList>
    </citation>
    <scope>NUCLEOTIDE SEQUENCE [LARGE SCALE GENOMIC DNA]</scope>
</reference>
<name>A0A1S0UD62_LOALO</name>
<evidence type="ECO:0000256" key="9">
    <source>
        <dbReference type="ARBA" id="ARBA00023242"/>
    </source>
</evidence>
<dbReference type="GO" id="GO:0000977">
    <property type="term" value="F:RNA polymerase II transcription regulatory region sequence-specific DNA binding"/>
    <property type="evidence" value="ECO:0007669"/>
    <property type="project" value="TreeGrafter"/>
</dbReference>
<keyword evidence="3" id="KW-0677">Repeat</keyword>
<dbReference type="GeneID" id="31252363"/>
<evidence type="ECO:0000256" key="8">
    <source>
        <dbReference type="ARBA" id="ARBA00023163"/>
    </source>
</evidence>
<comment type="subcellular location">
    <subcellularLocation>
        <location evidence="1">Nucleus</location>
    </subcellularLocation>
</comment>
<dbReference type="PANTHER" id="PTHR14196:SF0">
    <property type="entry name" value="PROTEIN BOWEL"/>
    <property type="match status" value="1"/>
</dbReference>
<sequence length="124" mass="14050">EAQTEQTDLFDLPVQKVSEERNVSISLPMQGVSGEVGIKEEILVDEVSGRHVTNSKRKKSQRICEICGKIFARSDGMIIHMRTHTGERPYICEICDKSFIQSSALVIHMRTHTGERPYICEICD</sequence>
<keyword evidence="6" id="KW-0805">Transcription regulation</keyword>
<evidence type="ECO:0000256" key="5">
    <source>
        <dbReference type="ARBA" id="ARBA00022833"/>
    </source>
</evidence>
<evidence type="ECO:0000259" key="11">
    <source>
        <dbReference type="PROSITE" id="PS50157"/>
    </source>
</evidence>
<dbReference type="CTD" id="31252363"/>
<keyword evidence="2" id="KW-0479">Metal-binding</keyword>
<dbReference type="InterPro" id="IPR036236">
    <property type="entry name" value="Znf_C2H2_sf"/>
</dbReference>
<accession>A0A1S0UD62</accession>
<evidence type="ECO:0000256" key="1">
    <source>
        <dbReference type="ARBA" id="ARBA00004123"/>
    </source>
</evidence>
<organism evidence="12">
    <name type="scientific">Loa loa</name>
    <name type="common">Eye worm</name>
    <name type="synonym">Filaria loa</name>
    <dbReference type="NCBI Taxonomy" id="7209"/>
    <lineage>
        <taxon>Eukaryota</taxon>
        <taxon>Metazoa</taxon>
        <taxon>Ecdysozoa</taxon>
        <taxon>Nematoda</taxon>
        <taxon>Chromadorea</taxon>
        <taxon>Rhabditida</taxon>
        <taxon>Spirurina</taxon>
        <taxon>Spiruromorpha</taxon>
        <taxon>Filarioidea</taxon>
        <taxon>Onchocercidae</taxon>
        <taxon>Loa</taxon>
    </lineage>
</organism>
<evidence type="ECO:0000313" key="12">
    <source>
        <dbReference type="EMBL" id="EJD73308.1"/>
    </source>
</evidence>
<feature type="domain" description="C2H2-type" evidence="11">
    <location>
        <begin position="62"/>
        <end position="89"/>
    </location>
</feature>
<evidence type="ECO:0000256" key="4">
    <source>
        <dbReference type="ARBA" id="ARBA00022771"/>
    </source>
</evidence>
<evidence type="ECO:0000256" key="6">
    <source>
        <dbReference type="ARBA" id="ARBA00023015"/>
    </source>
</evidence>
<dbReference type="PANTHER" id="PTHR14196">
    <property type="entry name" value="ODD-SKIPPED - RELATED"/>
    <property type="match status" value="1"/>
</dbReference>
<feature type="non-terminal residue" evidence="12">
    <location>
        <position position="124"/>
    </location>
</feature>
<dbReference type="Pfam" id="PF00096">
    <property type="entry name" value="zf-C2H2"/>
    <property type="match status" value="2"/>
</dbReference>
<dbReference type="OMA" id="QRICEIC"/>
<dbReference type="InterPro" id="IPR050717">
    <property type="entry name" value="C2H2-ZF_Transcription_Reg"/>
</dbReference>
<dbReference type="Gene3D" id="3.30.160.60">
    <property type="entry name" value="Classic Zinc Finger"/>
    <property type="match status" value="3"/>
</dbReference>
<dbReference type="InParanoid" id="A0A1S0UD62"/>
<keyword evidence="7" id="KW-0238">DNA-binding</keyword>
<dbReference type="FunFam" id="3.30.160.60:FF:000624">
    <property type="entry name" value="zinc finger protein 697"/>
    <property type="match status" value="1"/>
</dbReference>
<keyword evidence="8" id="KW-0804">Transcription</keyword>
<dbReference type="AlphaFoldDB" id="A0A1S0UD62"/>
<dbReference type="KEGG" id="loa:LOAG_19270"/>